<name>A0A183GKW6_HELPZ</name>
<dbReference type="EMBL" id="UZAH01034945">
    <property type="protein sequence ID" value="VDP38109.1"/>
    <property type="molecule type" value="Genomic_DNA"/>
</dbReference>
<reference evidence="1 2" key="1">
    <citation type="submission" date="2018-11" db="EMBL/GenBank/DDBJ databases">
        <authorList>
            <consortium name="Pathogen Informatics"/>
        </authorList>
    </citation>
    <scope>NUCLEOTIDE SEQUENCE [LARGE SCALE GENOMIC DNA]</scope>
</reference>
<accession>A0A183GKW6</accession>
<dbReference type="Proteomes" id="UP000050761">
    <property type="component" value="Unassembled WGS sequence"/>
</dbReference>
<evidence type="ECO:0000313" key="1">
    <source>
        <dbReference type="EMBL" id="VDP38109.1"/>
    </source>
</evidence>
<gene>
    <name evidence="1" type="ORF">HPBE_LOCUS23335</name>
</gene>
<reference evidence="3" key="2">
    <citation type="submission" date="2019-09" db="UniProtKB">
        <authorList>
            <consortium name="WormBaseParasite"/>
        </authorList>
    </citation>
    <scope>IDENTIFICATION</scope>
</reference>
<keyword evidence="2" id="KW-1185">Reference proteome</keyword>
<evidence type="ECO:0000313" key="2">
    <source>
        <dbReference type="Proteomes" id="UP000050761"/>
    </source>
</evidence>
<accession>A0A3P8GTS7</accession>
<dbReference type="OrthoDB" id="410104at2759"/>
<dbReference type="AlphaFoldDB" id="A0A183GKW6"/>
<organism evidence="2 3">
    <name type="scientific">Heligmosomoides polygyrus</name>
    <name type="common">Parasitic roundworm</name>
    <dbReference type="NCBI Taxonomy" id="6339"/>
    <lineage>
        <taxon>Eukaryota</taxon>
        <taxon>Metazoa</taxon>
        <taxon>Ecdysozoa</taxon>
        <taxon>Nematoda</taxon>
        <taxon>Chromadorea</taxon>
        <taxon>Rhabditida</taxon>
        <taxon>Rhabditina</taxon>
        <taxon>Rhabditomorpha</taxon>
        <taxon>Strongyloidea</taxon>
        <taxon>Heligmosomidae</taxon>
        <taxon>Heligmosomoides</taxon>
    </lineage>
</organism>
<protein>
    <submittedName>
        <fullName evidence="3">Reverse transcriptase domain-containing protein</fullName>
    </submittedName>
</protein>
<evidence type="ECO:0000313" key="3">
    <source>
        <dbReference type="WBParaSite" id="HPBE_0002333601-mRNA-1"/>
    </source>
</evidence>
<proteinExistence type="predicted"/>
<sequence>MEYIQTVSQLNEKSREYHITLALVFVDYRKAFDSVEINVIRNALVHAGIPSSYIRLLDECFSNTSTTIQLYDRKLKILIGKGVRQRDTIIPKLFTAALQGPDSSKLLQ</sequence>
<dbReference type="WBParaSite" id="HPBE_0002333601-mRNA-1">
    <property type="protein sequence ID" value="HPBE_0002333601-mRNA-1"/>
    <property type="gene ID" value="HPBE_0002333601"/>
</dbReference>